<accession>A0A0E9T5H4</accession>
<dbReference type="AlphaFoldDB" id="A0A0E9T5H4"/>
<reference evidence="1" key="2">
    <citation type="journal article" date="2015" name="Fish Shellfish Immunol.">
        <title>Early steps in the European eel (Anguilla anguilla)-Vibrio vulnificus interaction in the gills: Role of the RtxA13 toxin.</title>
        <authorList>
            <person name="Callol A."/>
            <person name="Pajuelo D."/>
            <person name="Ebbesson L."/>
            <person name="Teles M."/>
            <person name="MacKenzie S."/>
            <person name="Amaro C."/>
        </authorList>
    </citation>
    <scope>NUCLEOTIDE SEQUENCE</scope>
</reference>
<proteinExistence type="predicted"/>
<name>A0A0E9T5H4_ANGAN</name>
<sequence>MAWAWLGAPRLDHRCNVVPR</sequence>
<organism evidence="1">
    <name type="scientific">Anguilla anguilla</name>
    <name type="common">European freshwater eel</name>
    <name type="synonym">Muraena anguilla</name>
    <dbReference type="NCBI Taxonomy" id="7936"/>
    <lineage>
        <taxon>Eukaryota</taxon>
        <taxon>Metazoa</taxon>
        <taxon>Chordata</taxon>
        <taxon>Craniata</taxon>
        <taxon>Vertebrata</taxon>
        <taxon>Euteleostomi</taxon>
        <taxon>Actinopterygii</taxon>
        <taxon>Neopterygii</taxon>
        <taxon>Teleostei</taxon>
        <taxon>Anguilliformes</taxon>
        <taxon>Anguillidae</taxon>
        <taxon>Anguilla</taxon>
    </lineage>
</organism>
<reference evidence="1" key="1">
    <citation type="submission" date="2014-11" db="EMBL/GenBank/DDBJ databases">
        <authorList>
            <person name="Amaro Gonzalez C."/>
        </authorList>
    </citation>
    <scope>NUCLEOTIDE SEQUENCE</scope>
</reference>
<dbReference type="EMBL" id="GBXM01059708">
    <property type="protein sequence ID" value="JAH48869.1"/>
    <property type="molecule type" value="Transcribed_RNA"/>
</dbReference>
<evidence type="ECO:0000313" key="1">
    <source>
        <dbReference type="EMBL" id="JAH48869.1"/>
    </source>
</evidence>
<protein>
    <submittedName>
        <fullName evidence="1">Uncharacterized protein</fullName>
    </submittedName>
</protein>